<dbReference type="InterPro" id="IPR006671">
    <property type="entry name" value="Cyclin_N"/>
</dbReference>
<evidence type="ECO:0000259" key="6">
    <source>
        <dbReference type="SMART" id="SM00385"/>
    </source>
</evidence>
<gene>
    <name evidence="7" type="ORF">JRQ81_009608</name>
</gene>
<reference evidence="7" key="1">
    <citation type="journal article" date="2023" name="DNA Res.">
        <title>Chromosome-level genome assembly of Phrynocephalus forsythii using third-generation DNA sequencing and Hi-C analysis.</title>
        <authorList>
            <person name="Qi Y."/>
            <person name="Zhao W."/>
            <person name="Zhao Y."/>
            <person name="Niu C."/>
            <person name="Cao S."/>
            <person name="Zhang Y."/>
        </authorList>
    </citation>
    <scope>NUCLEOTIDE SEQUENCE</scope>
    <source>
        <tissue evidence="7">Muscle</tissue>
    </source>
</reference>
<dbReference type="Pfam" id="PF00134">
    <property type="entry name" value="Cyclin_N"/>
    <property type="match status" value="1"/>
</dbReference>
<feature type="domain" description="Cyclin-like" evidence="6">
    <location>
        <begin position="63"/>
        <end position="147"/>
    </location>
</feature>
<dbReference type="InterPro" id="IPR013763">
    <property type="entry name" value="Cyclin-like_dom"/>
</dbReference>
<dbReference type="OrthoDB" id="306099at2759"/>
<evidence type="ECO:0000256" key="2">
    <source>
        <dbReference type="ARBA" id="ARBA00023127"/>
    </source>
</evidence>
<comment type="caution">
    <text evidence="7">The sequence shown here is derived from an EMBL/GenBank/DDBJ whole genome shotgun (WGS) entry which is preliminary data.</text>
</comment>
<keyword evidence="2 4" id="KW-0195">Cyclin</keyword>
<dbReference type="InterPro" id="IPR039361">
    <property type="entry name" value="Cyclin"/>
</dbReference>
<organism evidence="7 8">
    <name type="scientific">Phrynocephalus forsythii</name>
    <dbReference type="NCBI Taxonomy" id="171643"/>
    <lineage>
        <taxon>Eukaryota</taxon>
        <taxon>Metazoa</taxon>
        <taxon>Chordata</taxon>
        <taxon>Craniata</taxon>
        <taxon>Vertebrata</taxon>
        <taxon>Euteleostomi</taxon>
        <taxon>Lepidosauria</taxon>
        <taxon>Squamata</taxon>
        <taxon>Bifurcata</taxon>
        <taxon>Unidentata</taxon>
        <taxon>Episquamata</taxon>
        <taxon>Toxicofera</taxon>
        <taxon>Iguania</taxon>
        <taxon>Acrodonta</taxon>
        <taxon>Agamidae</taxon>
        <taxon>Agaminae</taxon>
        <taxon>Phrynocephalus</taxon>
    </lineage>
</organism>
<dbReference type="PROSITE" id="PS00292">
    <property type="entry name" value="CYCLINS"/>
    <property type="match status" value="1"/>
</dbReference>
<feature type="compositionally biased region" description="Basic and acidic residues" evidence="5">
    <location>
        <begin position="1"/>
        <end position="11"/>
    </location>
</feature>
<evidence type="ECO:0000256" key="5">
    <source>
        <dbReference type="SAM" id="MobiDB-lite"/>
    </source>
</evidence>
<dbReference type="GO" id="GO:0051301">
    <property type="term" value="P:cell division"/>
    <property type="evidence" value="ECO:0007669"/>
    <property type="project" value="UniProtKB-KW"/>
</dbReference>
<sequence>MHRRGDPGRHEEEEEEEAAAGPSRRAPSPVLRALLALEGRSVAPALAGLPAGLLPEARRALAVWMLEVCRDQGCPEEIFPLAVSYVDRYARGVPTRQAHLQLLGAVCVLLASKLRDPQPLRAEKLSLYTAHAFTARDILDWEPVVLGKLQWDLMSVTSQEFLDPILQLLPLPLQEMAPLVKKHTQALVVSWAIEYPLPSQRPSVTVAGAIAAAALRLLAPSDSLASEELVGHLASLLHADAVRACATT</sequence>
<dbReference type="EMBL" id="JAPFRF010000019">
    <property type="protein sequence ID" value="KAJ7307581.1"/>
    <property type="molecule type" value="Genomic_DNA"/>
</dbReference>
<dbReference type="Gene3D" id="1.10.472.10">
    <property type="entry name" value="Cyclin-like"/>
    <property type="match status" value="2"/>
</dbReference>
<protein>
    <recommendedName>
        <fullName evidence="6">Cyclin-like domain-containing protein</fullName>
    </recommendedName>
</protein>
<evidence type="ECO:0000313" key="7">
    <source>
        <dbReference type="EMBL" id="KAJ7307581.1"/>
    </source>
</evidence>
<dbReference type="PANTHER" id="PTHR10177">
    <property type="entry name" value="CYCLINS"/>
    <property type="match status" value="1"/>
</dbReference>
<keyword evidence="3" id="KW-0131">Cell cycle</keyword>
<dbReference type="InterPro" id="IPR036915">
    <property type="entry name" value="Cyclin-like_sf"/>
</dbReference>
<dbReference type="SMART" id="SM00385">
    <property type="entry name" value="CYCLIN"/>
    <property type="match status" value="1"/>
</dbReference>
<dbReference type="FunFam" id="1.10.472.10:FF:000096">
    <property type="entry name" value="G1/S-specific cyclin-D3 isoform X2"/>
    <property type="match status" value="1"/>
</dbReference>
<dbReference type="AlphaFoldDB" id="A0A9Q1ASB6"/>
<feature type="region of interest" description="Disordered" evidence="5">
    <location>
        <begin position="1"/>
        <end position="26"/>
    </location>
</feature>
<keyword evidence="1" id="KW-0132">Cell division</keyword>
<evidence type="ECO:0000256" key="3">
    <source>
        <dbReference type="ARBA" id="ARBA00023306"/>
    </source>
</evidence>
<evidence type="ECO:0000256" key="4">
    <source>
        <dbReference type="RuleBase" id="RU000383"/>
    </source>
</evidence>
<comment type="similarity">
    <text evidence="4">Belongs to the cyclin family.</text>
</comment>
<dbReference type="Proteomes" id="UP001142489">
    <property type="component" value="Unassembled WGS sequence"/>
</dbReference>
<evidence type="ECO:0000256" key="1">
    <source>
        <dbReference type="ARBA" id="ARBA00022618"/>
    </source>
</evidence>
<name>A0A9Q1ASB6_9SAUR</name>
<proteinExistence type="inferred from homology"/>
<dbReference type="SUPFAM" id="SSF47954">
    <property type="entry name" value="Cyclin-like"/>
    <property type="match status" value="1"/>
</dbReference>
<accession>A0A9Q1ASB6</accession>
<keyword evidence="8" id="KW-1185">Reference proteome</keyword>
<evidence type="ECO:0000313" key="8">
    <source>
        <dbReference type="Proteomes" id="UP001142489"/>
    </source>
</evidence>
<dbReference type="InterPro" id="IPR048258">
    <property type="entry name" value="Cyclins_cyclin-box"/>
</dbReference>